<dbReference type="InterPro" id="IPR016181">
    <property type="entry name" value="Acyl_CoA_acyltransferase"/>
</dbReference>
<name>A0A200PLQ1_MACCD</name>
<feature type="domain" description="N-acetyltransferase" evidence="1">
    <location>
        <begin position="12"/>
        <end position="167"/>
    </location>
</feature>
<dbReference type="InterPro" id="IPR000182">
    <property type="entry name" value="GNAT_dom"/>
</dbReference>
<dbReference type="Gene3D" id="3.40.630.30">
    <property type="match status" value="1"/>
</dbReference>
<comment type="caution">
    <text evidence="2">The sequence shown here is derived from an EMBL/GenBank/DDBJ whole genome shotgun (WGS) entry which is preliminary data.</text>
</comment>
<dbReference type="Pfam" id="PF00583">
    <property type="entry name" value="Acetyltransf_1"/>
    <property type="match status" value="1"/>
</dbReference>
<dbReference type="CDD" id="cd04301">
    <property type="entry name" value="NAT_SF"/>
    <property type="match status" value="1"/>
</dbReference>
<dbReference type="SUPFAM" id="SSF55729">
    <property type="entry name" value="Acyl-CoA N-acyltransferases (Nat)"/>
    <property type="match status" value="1"/>
</dbReference>
<proteinExistence type="predicted"/>
<keyword evidence="3" id="KW-1185">Reference proteome</keyword>
<dbReference type="Proteomes" id="UP000195402">
    <property type="component" value="Unassembled WGS sequence"/>
</dbReference>
<organism evidence="2 3">
    <name type="scientific">Macleaya cordata</name>
    <name type="common">Five-seeded plume-poppy</name>
    <name type="synonym">Bocconia cordata</name>
    <dbReference type="NCBI Taxonomy" id="56857"/>
    <lineage>
        <taxon>Eukaryota</taxon>
        <taxon>Viridiplantae</taxon>
        <taxon>Streptophyta</taxon>
        <taxon>Embryophyta</taxon>
        <taxon>Tracheophyta</taxon>
        <taxon>Spermatophyta</taxon>
        <taxon>Magnoliopsida</taxon>
        <taxon>Ranunculales</taxon>
        <taxon>Papaveraceae</taxon>
        <taxon>Papaveroideae</taxon>
        <taxon>Macleaya</taxon>
    </lineage>
</organism>
<dbReference type="InterPro" id="IPR052810">
    <property type="entry name" value="Plant_NAT"/>
</dbReference>
<dbReference type="STRING" id="56857.A0A200PLQ1"/>
<dbReference type="PROSITE" id="PS51186">
    <property type="entry name" value="GNAT"/>
    <property type="match status" value="1"/>
</dbReference>
<dbReference type="PANTHER" id="PTHR47370">
    <property type="entry name" value="ACYL-COA N-ACYLTRANSFERASES (NAT) SUPERFAMILY PROTEIN"/>
    <property type="match status" value="1"/>
</dbReference>
<accession>A0A200PLQ1</accession>
<evidence type="ECO:0000259" key="1">
    <source>
        <dbReference type="PROSITE" id="PS51186"/>
    </source>
</evidence>
<protein>
    <submittedName>
        <fullName evidence="2">GNAT domain</fullName>
    </submittedName>
</protein>
<dbReference type="PANTHER" id="PTHR47370:SF1">
    <property type="entry name" value="ACYL-COA N-ACYLTRANSFERASES (NAT) SUPERFAMILY PROTEIN"/>
    <property type="match status" value="1"/>
</dbReference>
<evidence type="ECO:0000313" key="2">
    <source>
        <dbReference type="EMBL" id="OUZ99134.1"/>
    </source>
</evidence>
<dbReference type="FunCoup" id="A0A200PLQ1">
    <property type="interactions" value="17"/>
</dbReference>
<reference evidence="2 3" key="1">
    <citation type="journal article" date="2017" name="Mol. Plant">
        <title>The Genome of Medicinal Plant Macleaya cordata Provides New Insights into Benzylisoquinoline Alkaloids Metabolism.</title>
        <authorList>
            <person name="Liu X."/>
            <person name="Liu Y."/>
            <person name="Huang P."/>
            <person name="Ma Y."/>
            <person name="Qing Z."/>
            <person name="Tang Q."/>
            <person name="Cao H."/>
            <person name="Cheng P."/>
            <person name="Zheng Y."/>
            <person name="Yuan Z."/>
            <person name="Zhou Y."/>
            <person name="Liu J."/>
            <person name="Tang Z."/>
            <person name="Zhuo Y."/>
            <person name="Zhang Y."/>
            <person name="Yu L."/>
            <person name="Huang J."/>
            <person name="Yang P."/>
            <person name="Peng Q."/>
            <person name="Zhang J."/>
            <person name="Jiang W."/>
            <person name="Zhang Z."/>
            <person name="Lin K."/>
            <person name="Ro D.K."/>
            <person name="Chen X."/>
            <person name="Xiong X."/>
            <person name="Shang Y."/>
            <person name="Huang S."/>
            <person name="Zeng J."/>
        </authorList>
    </citation>
    <scope>NUCLEOTIDE SEQUENCE [LARGE SCALE GENOMIC DNA]</scope>
    <source>
        <strain evidence="3">cv. BLH2017</strain>
        <tissue evidence="2">Root</tissue>
    </source>
</reference>
<sequence>MASNDDDNDEVIKIRVYQRKIDKIRVEDLERRCKVGQAESGFLFMDTMGDPMCRIRNSPLYKMLVAEFNNELVGVIQGTIKIATFFSNLKDQAVIGYILGLRVSPLHRRTGIGSILVQKLEEWFVANHVDFAYMATEKDNEASVKLFTNKLGFIKFRTPAILVNPVSHHSKPILPNVRIVKLRIEQAKFIYRKFMGSTDFFPCDIDEVLKNKLNLGTWIAYHRNESWNEFDSKFVPPNSWAMLSVWNSCEVFKLRVGKAPLSWKMYGKSSRFIDRLFPCLKIRAIPDVFNRFGFYFMYGVHCEGPDSGSLVHALCRFVHNMARKCKDCKVIVTEVGGCDDTLRVHIPHWRLLSCPEDLWCIKALKSEEKNALFESIRTSHPRALFVDPREV</sequence>
<dbReference type="GO" id="GO:0016747">
    <property type="term" value="F:acyltransferase activity, transferring groups other than amino-acyl groups"/>
    <property type="evidence" value="ECO:0007669"/>
    <property type="project" value="InterPro"/>
</dbReference>
<dbReference type="EMBL" id="MVGT01004544">
    <property type="protein sequence ID" value="OUZ99134.1"/>
    <property type="molecule type" value="Genomic_DNA"/>
</dbReference>
<dbReference type="OMA" id="GTWIAYH"/>
<dbReference type="InParanoid" id="A0A200PLQ1"/>
<dbReference type="OrthoDB" id="41532at2759"/>
<gene>
    <name evidence="2" type="ORF">BVC80_9077g71</name>
</gene>
<dbReference type="AlphaFoldDB" id="A0A200PLQ1"/>
<evidence type="ECO:0000313" key="3">
    <source>
        <dbReference type="Proteomes" id="UP000195402"/>
    </source>
</evidence>